<dbReference type="Proteomes" id="UP001597079">
    <property type="component" value="Unassembled WGS sequence"/>
</dbReference>
<dbReference type="NCBIfam" id="TIGR01509">
    <property type="entry name" value="HAD-SF-IA-v3"/>
    <property type="match status" value="1"/>
</dbReference>
<name>A0ABW4JNH8_9BACL</name>
<dbReference type="EMBL" id="JBHUCX010000058">
    <property type="protein sequence ID" value="MFD1676402.1"/>
    <property type="molecule type" value="Genomic_DNA"/>
</dbReference>
<dbReference type="EC" id="3.1.3.-" evidence="2"/>
<proteinExistence type="predicted"/>
<evidence type="ECO:0000256" key="1">
    <source>
        <dbReference type="ARBA" id="ARBA00022801"/>
    </source>
</evidence>
<dbReference type="InterPro" id="IPR036412">
    <property type="entry name" value="HAD-like_sf"/>
</dbReference>
<dbReference type="SUPFAM" id="SSF56784">
    <property type="entry name" value="HAD-like"/>
    <property type="match status" value="1"/>
</dbReference>
<reference evidence="3" key="1">
    <citation type="journal article" date="2019" name="Int. J. Syst. Evol. Microbiol.">
        <title>The Global Catalogue of Microorganisms (GCM) 10K type strain sequencing project: providing services to taxonomists for standard genome sequencing and annotation.</title>
        <authorList>
            <consortium name="The Broad Institute Genomics Platform"/>
            <consortium name="The Broad Institute Genome Sequencing Center for Infectious Disease"/>
            <person name="Wu L."/>
            <person name="Ma J."/>
        </authorList>
    </citation>
    <scope>NUCLEOTIDE SEQUENCE [LARGE SCALE GENOMIC DNA]</scope>
    <source>
        <strain evidence="3">CGMCC 1.12286</strain>
    </source>
</reference>
<dbReference type="InterPro" id="IPR006439">
    <property type="entry name" value="HAD-SF_hydro_IA"/>
</dbReference>
<dbReference type="NCBIfam" id="TIGR01549">
    <property type="entry name" value="HAD-SF-IA-v1"/>
    <property type="match status" value="1"/>
</dbReference>
<dbReference type="PANTHER" id="PTHR43316">
    <property type="entry name" value="HYDROLASE, HALOACID DELAHOGENASE-RELATED"/>
    <property type="match status" value="1"/>
</dbReference>
<dbReference type="PANTHER" id="PTHR43316:SF3">
    <property type="entry name" value="HALOACID DEHALOGENASE, TYPE II (AFU_ORTHOLOGUE AFUA_2G07750)-RELATED"/>
    <property type="match status" value="1"/>
</dbReference>
<accession>A0ABW4JNH8</accession>
<keyword evidence="1 2" id="KW-0378">Hydrolase</keyword>
<evidence type="ECO:0000313" key="2">
    <source>
        <dbReference type="EMBL" id="MFD1676402.1"/>
    </source>
</evidence>
<dbReference type="InterPro" id="IPR051540">
    <property type="entry name" value="S-2-haloacid_dehalogenase"/>
</dbReference>
<organism evidence="2 3">
    <name type="scientific">Alicyclobacillus fodiniaquatilis</name>
    <dbReference type="NCBI Taxonomy" id="1661150"/>
    <lineage>
        <taxon>Bacteria</taxon>
        <taxon>Bacillati</taxon>
        <taxon>Bacillota</taxon>
        <taxon>Bacilli</taxon>
        <taxon>Bacillales</taxon>
        <taxon>Alicyclobacillaceae</taxon>
        <taxon>Alicyclobacillus</taxon>
    </lineage>
</organism>
<dbReference type="RefSeq" id="WP_377944302.1">
    <property type="nucleotide sequence ID" value="NZ_JBHUCX010000058.1"/>
</dbReference>
<gene>
    <name evidence="2" type="ORF">ACFSB2_17000</name>
</gene>
<keyword evidence="3" id="KW-1185">Reference proteome</keyword>
<evidence type="ECO:0000313" key="3">
    <source>
        <dbReference type="Proteomes" id="UP001597079"/>
    </source>
</evidence>
<protein>
    <submittedName>
        <fullName evidence="2">HAD family hydrolase</fullName>
        <ecNumber evidence="2">3.1.3.-</ecNumber>
    </submittedName>
</protein>
<dbReference type="GO" id="GO:0016787">
    <property type="term" value="F:hydrolase activity"/>
    <property type="evidence" value="ECO:0007669"/>
    <property type="project" value="UniProtKB-KW"/>
</dbReference>
<dbReference type="InterPro" id="IPR023214">
    <property type="entry name" value="HAD_sf"/>
</dbReference>
<dbReference type="Gene3D" id="3.40.50.1000">
    <property type="entry name" value="HAD superfamily/HAD-like"/>
    <property type="match status" value="1"/>
</dbReference>
<comment type="caution">
    <text evidence="2">The sequence shown here is derived from an EMBL/GenBank/DDBJ whole genome shotgun (WGS) entry which is preliminary data.</text>
</comment>
<sequence>MQIKALVLDWGDTVMRDYPDEAGAMVTWAKVEAIPGADVALGHFSKYFYCFLASNAGDSNSVLMGKALERVGIRQYFHHLFTSKELGASKPSPEFFRGVVRELELQPCECVMIGNDYYKDIVGAKNVGMRTIWFCESKVVQSKNTSADTVITDMKELIQAVSALNENQ</sequence>
<dbReference type="Pfam" id="PF00702">
    <property type="entry name" value="Hydrolase"/>
    <property type="match status" value="1"/>
</dbReference>